<evidence type="ECO:0000313" key="3">
    <source>
        <dbReference type="Proteomes" id="UP000664521"/>
    </source>
</evidence>
<organism evidence="2 3">
    <name type="scientific">Heterodermia speciosa</name>
    <dbReference type="NCBI Taxonomy" id="116794"/>
    <lineage>
        <taxon>Eukaryota</taxon>
        <taxon>Fungi</taxon>
        <taxon>Dikarya</taxon>
        <taxon>Ascomycota</taxon>
        <taxon>Pezizomycotina</taxon>
        <taxon>Lecanoromycetes</taxon>
        <taxon>OSLEUM clade</taxon>
        <taxon>Lecanoromycetidae</taxon>
        <taxon>Caliciales</taxon>
        <taxon>Physciaceae</taxon>
        <taxon>Heterodermia</taxon>
    </lineage>
</organism>
<dbReference type="Proteomes" id="UP000664521">
    <property type="component" value="Unassembled WGS sequence"/>
</dbReference>
<name>A0A8H3FNP6_9LECA</name>
<feature type="region of interest" description="Disordered" evidence="1">
    <location>
        <begin position="296"/>
        <end position="315"/>
    </location>
</feature>
<accession>A0A8H3FNP6</accession>
<feature type="region of interest" description="Disordered" evidence="1">
    <location>
        <begin position="402"/>
        <end position="517"/>
    </location>
</feature>
<gene>
    <name evidence="2" type="ORF">HETSPECPRED_006720</name>
</gene>
<feature type="compositionally biased region" description="Polar residues" evidence="1">
    <location>
        <begin position="490"/>
        <end position="510"/>
    </location>
</feature>
<feature type="compositionally biased region" description="Polar residues" evidence="1">
    <location>
        <begin position="421"/>
        <end position="437"/>
    </location>
</feature>
<comment type="caution">
    <text evidence="2">The sequence shown here is derived from an EMBL/GenBank/DDBJ whole genome shotgun (WGS) entry which is preliminary data.</text>
</comment>
<feature type="compositionally biased region" description="Basic and acidic residues" evidence="1">
    <location>
        <begin position="463"/>
        <end position="485"/>
    </location>
</feature>
<sequence>MAQDLSDVYKKHMRHHGCGEAMYQPIAHQDIEPPCCGYFDRNGKWNLIARLKNEGKPDVEGLTSLSRPPMQMRSIGLRWQPKCSIGVRMYTVDISGNTPFLARAIGIPMGADAHVKYQSKKAFGAVLIARNPVEVTAYNDECLFKAWIEENKSRLYSRFGHQLKKYGLWVVTITYTAPGCSINAWINKDKDAVLSAKAKAAMVGDLGAELDWTDKIIDKDWCHYTAKPYWNVVNGEPPVVHSKADATHLAGRRPLSKSRIPLPDTSAVDSQPMKGTAPRRHTSNASAYRPDIRPVRTSSRKPAISPIGNHTENSTLRSHANYDQGLKSPNAQGTKLGPIVNITEESDHLISQAPTLIKPTNQNLSPDRAVSEGVVMFYDGLYVNPLDWWLEGTRIAFSPLKSRKHGQEKKAGNLEEPLLPRNSSARYQQSAQPQLLSDSGEKFETRHDVVPHHPYGPYDDSDAGYHPDRDEGVHPKYWPAKDPRLRPASNAINQRSFVSQSTKGSINSPSRLLRLDD</sequence>
<evidence type="ECO:0000256" key="1">
    <source>
        <dbReference type="SAM" id="MobiDB-lite"/>
    </source>
</evidence>
<feature type="region of interest" description="Disordered" evidence="1">
    <location>
        <begin position="248"/>
        <end position="287"/>
    </location>
</feature>
<protein>
    <submittedName>
        <fullName evidence="2">Uncharacterized protein</fullName>
    </submittedName>
</protein>
<reference evidence="2" key="1">
    <citation type="submission" date="2021-03" db="EMBL/GenBank/DDBJ databases">
        <authorList>
            <person name="Tagirdzhanova G."/>
        </authorList>
    </citation>
    <scope>NUCLEOTIDE SEQUENCE</scope>
</reference>
<evidence type="ECO:0000313" key="2">
    <source>
        <dbReference type="EMBL" id="CAF9927978.1"/>
    </source>
</evidence>
<keyword evidence="3" id="KW-1185">Reference proteome</keyword>
<dbReference type="EMBL" id="CAJPDS010000046">
    <property type="protein sequence ID" value="CAF9927978.1"/>
    <property type="molecule type" value="Genomic_DNA"/>
</dbReference>
<proteinExistence type="predicted"/>
<feature type="compositionally biased region" description="Basic and acidic residues" evidence="1">
    <location>
        <begin position="439"/>
        <end position="451"/>
    </location>
</feature>
<dbReference type="OrthoDB" id="2883672at2759"/>
<dbReference type="AlphaFoldDB" id="A0A8H3FNP6"/>